<protein>
    <submittedName>
        <fullName evidence="1">Uncharacterized protein</fullName>
    </submittedName>
</protein>
<dbReference type="AlphaFoldDB" id="A0A0K2XME1"/>
<keyword evidence="2" id="KW-1185">Reference proteome</keyword>
<proteinExistence type="predicted"/>
<name>A0A0K2XME1_HELHE</name>
<gene>
    <name evidence="1" type="ORF">HHE01_02780</name>
</gene>
<sequence>MGWQHKMQRVGVYAWFLELKGLCSMPKATCPVQEDFGSF</sequence>
<reference evidence="2" key="1">
    <citation type="submission" date="2014-12" db="EMBL/GenBank/DDBJ databases">
        <authorList>
            <person name="Smet A."/>
        </authorList>
    </citation>
    <scope>NUCLEOTIDE SEQUENCE [LARGE SCALE GENOMIC DNA]</scope>
</reference>
<evidence type="ECO:0000313" key="1">
    <source>
        <dbReference type="EMBL" id="CRI35280.1"/>
    </source>
</evidence>
<organism evidence="1 2">
    <name type="scientific">Helicobacter heilmannii</name>
    <dbReference type="NCBI Taxonomy" id="35817"/>
    <lineage>
        <taxon>Bacteria</taxon>
        <taxon>Pseudomonadati</taxon>
        <taxon>Campylobacterota</taxon>
        <taxon>Epsilonproteobacteria</taxon>
        <taxon>Campylobacterales</taxon>
        <taxon>Helicobacteraceae</taxon>
        <taxon>Helicobacter</taxon>
    </lineage>
</organism>
<accession>A0A0K2XME1</accession>
<dbReference type="Proteomes" id="UP000046090">
    <property type="component" value="Unassembled WGS sequence"/>
</dbReference>
<evidence type="ECO:0000313" key="2">
    <source>
        <dbReference type="Proteomes" id="UP000046090"/>
    </source>
</evidence>
<dbReference type="EMBL" id="CDMK01000003">
    <property type="protein sequence ID" value="CRI35280.1"/>
    <property type="molecule type" value="Genomic_DNA"/>
</dbReference>